<evidence type="ECO:0000313" key="2">
    <source>
        <dbReference type="Proteomes" id="UP000198598"/>
    </source>
</evidence>
<proteinExistence type="predicted"/>
<dbReference type="AlphaFoldDB" id="A0A1I1PMR4"/>
<keyword evidence="2" id="KW-1185">Reference proteome</keyword>
<accession>A0A1I1PMR4</accession>
<name>A0A1I1PMR4_9BACT</name>
<protein>
    <submittedName>
        <fullName evidence="1">Uncharacterized protein</fullName>
    </submittedName>
</protein>
<dbReference type="OrthoDB" id="964048at2"/>
<dbReference type="STRING" id="662367.SAMN05216167_103349"/>
<reference evidence="1 2" key="1">
    <citation type="submission" date="2016-10" db="EMBL/GenBank/DDBJ databases">
        <authorList>
            <person name="de Groot N.N."/>
        </authorList>
    </citation>
    <scope>NUCLEOTIDE SEQUENCE [LARGE SCALE GENOMIC DNA]</scope>
    <source>
        <strain evidence="1 2">DSM 26130</strain>
    </source>
</reference>
<dbReference type="Proteomes" id="UP000198598">
    <property type="component" value="Unassembled WGS sequence"/>
</dbReference>
<evidence type="ECO:0000313" key="1">
    <source>
        <dbReference type="EMBL" id="SFD11045.1"/>
    </source>
</evidence>
<sequence>METANPFKELEPDDICPPHLKAELISEIDLIRNAITIIDLYVGDLFGLASVLVNPDQVIPKEPNLPS</sequence>
<dbReference type="EMBL" id="FOLQ01000003">
    <property type="protein sequence ID" value="SFD11045.1"/>
    <property type="molecule type" value="Genomic_DNA"/>
</dbReference>
<organism evidence="1 2">
    <name type="scientific">Spirosoma endophyticum</name>
    <dbReference type="NCBI Taxonomy" id="662367"/>
    <lineage>
        <taxon>Bacteria</taxon>
        <taxon>Pseudomonadati</taxon>
        <taxon>Bacteroidota</taxon>
        <taxon>Cytophagia</taxon>
        <taxon>Cytophagales</taxon>
        <taxon>Cytophagaceae</taxon>
        <taxon>Spirosoma</taxon>
    </lineage>
</organism>
<gene>
    <name evidence="1" type="ORF">SAMN05216167_103349</name>
</gene>